<sequence length="190" mass="20646">MAADRPALIGPLDTIRIEVFNYPEFTRDVQVDASGRIALPFLGTVEAGGKTAGELAMDVERALDARYVRDPEVTVNIVNSVSQVVTVSGEVETPGLYPVTNQTTLLRAIAAARGTSEFARKDEVVILRTVNGRRMAGLYSLEAIERGLYDDPAIYANDIVVVGDSPQRRLFRDFLTVAPLLASPLVTILQ</sequence>
<evidence type="ECO:0000259" key="3">
    <source>
        <dbReference type="Pfam" id="PF10531"/>
    </source>
</evidence>
<keyword evidence="1" id="KW-0732">Signal</keyword>
<dbReference type="Proteomes" id="UP000759298">
    <property type="component" value="Unassembled WGS sequence"/>
</dbReference>
<dbReference type="PANTHER" id="PTHR33619:SF3">
    <property type="entry name" value="POLYSACCHARIDE EXPORT PROTEIN GFCE-RELATED"/>
    <property type="match status" value="1"/>
</dbReference>
<dbReference type="InterPro" id="IPR019554">
    <property type="entry name" value="Soluble_ligand-bd"/>
</dbReference>
<name>A0ABS7PC67_9SPHN</name>
<gene>
    <name evidence="4" type="ORF">KYN89_06155</name>
    <name evidence="5" type="ORF">KYN89_06265</name>
</gene>
<evidence type="ECO:0000259" key="2">
    <source>
        <dbReference type="Pfam" id="PF02563"/>
    </source>
</evidence>
<dbReference type="InterPro" id="IPR049712">
    <property type="entry name" value="Poly_export"/>
</dbReference>
<dbReference type="PANTHER" id="PTHR33619">
    <property type="entry name" value="POLYSACCHARIDE EXPORT PROTEIN GFCE-RELATED"/>
    <property type="match status" value="1"/>
</dbReference>
<keyword evidence="6" id="KW-1185">Reference proteome</keyword>
<evidence type="ECO:0000313" key="4">
    <source>
        <dbReference type="EMBL" id="MBY8336625.1"/>
    </source>
</evidence>
<reference evidence="5 6" key="1">
    <citation type="submission" date="2021-07" db="EMBL/GenBank/DDBJ databases">
        <title>Alteriqipengyuania abyssalis NZ-12B nov, sp.nov isolated from deep sea sponge in pacific ocean.</title>
        <authorList>
            <person name="Tareen S."/>
            <person name="Wink J."/>
        </authorList>
    </citation>
    <scope>NUCLEOTIDE SEQUENCE [LARGE SCALE GENOMIC DNA]</scope>
    <source>
        <strain evidence="5 6">NZ-12B</strain>
    </source>
</reference>
<dbReference type="Pfam" id="PF02563">
    <property type="entry name" value="Poly_export"/>
    <property type="match status" value="1"/>
</dbReference>
<dbReference type="EMBL" id="JAHWXP010000002">
    <property type="protein sequence ID" value="MBY8336647.1"/>
    <property type="molecule type" value="Genomic_DNA"/>
</dbReference>
<accession>A0ABS7PC67</accession>
<feature type="domain" description="Soluble ligand binding" evidence="3">
    <location>
        <begin position="84"/>
        <end position="136"/>
    </location>
</feature>
<dbReference type="EMBL" id="JAHWXP010000002">
    <property type="protein sequence ID" value="MBY8336625.1"/>
    <property type="molecule type" value="Genomic_DNA"/>
</dbReference>
<evidence type="ECO:0000256" key="1">
    <source>
        <dbReference type="ARBA" id="ARBA00022729"/>
    </source>
</evidence>
<organism evidence="5 6">
    <name type="scientific">Alteriqipengyuania abyssalis</name>
    <dbReference type="NCBI Taxonomy" id="2860200"/>
    <lineage>
        <taxon>Bacteria</taxon>
        <taxon>Pseudomonadati</taxon>
        <taxon>Pseudomonadota</taxon>
        <taxon>Alphaproteobacteria</taxon>
        <taxon>Sphingomonadales</taxon>
        <taxon>Erythrobacteraceae</taxon>
        <taxon>Alteriqipengyuania</taxon>
    </lineage>
</organism>
<dbReference type="Gene3D" id="3.10.560.10">
    <property type="entry name" value="Outer membrane lipoprotein wza domain like"/>
    <property type="match status" value="1"/>
</dbReference>
<evidence type="ECO:0000313" key="5">
    <source>
        <dbReference type="EMBL" id="MBY8336647.1"/>
    </source>
</evidence>
<protein>
    <submittedName>
        <fullName evidence="5">Polysaccharide export protein</fullName>
    </submittedName>
</protein>
<proteinExistence type="predicted"/>
<evidence type="ECO:0000313" key="6">
    <source>
        <dbReference type="Proteomes" id="UP000759298"/>
    </source>
</evidence>
<dbReference type="InterPro" id="IPR003715">
    <property type="entry name" value="Poly_export_N"/>
</dbReference>
<comment type="caution">
    <text evidence="5">The sequence shown here is derived from an EMBL/GenBank/DDBJ whole genome shotgun (WGS) entry which is preliminary data.</text>
</comment>
<feature type="domain" description="Polysaccharide export protein N-terminal" evidence="2">
    <location>
        <begin position="4"/>
        <end position="77"/>
    </location>
</feature>
<dbReference type="Pfam" id="PF10531">
    <property type="entry name" value="SLBB"/>
    <property type="match status" value="1"/>
</dbReference>